<evidence type="ECO:0000313" key="2">
    <source>
        <dbReference type="Proteomes" id="UP000838749"/>
    </source>
</evidence>
<evidence type="ECO:0008006" key="3">
    <source>
        <dbReference type="Google" id="ProtNLM"/>
    </source>
</evidence>
<proteinExistence type="predicted"/>
<name>A0ABM9B672_9BACL</name>
<dbReference type="Proteomes" id="UP000838749">
    <property type="component" value="Unassembled WGS sequence"/>
</dbReference>
<dbReference type="EMBL" id="CAKMAB010000001">
    <property type="protein sequence ID" value="CAH1053988.1"/>
    <property type="molecule type" value="Genomic_DNA"/>
</dbReference>
<comment type="caution">
    <text evidence="1">The sequence shown here is derived from an EMBL/GenBank/DDBJ whole genome shotgun (WGS) entry which is preliminary data.</text>
</comment>
<organism evidence="1 2">
    <name type="scientific">Paenibacillus pseudetheri</name>
    <dbReference type="NCBI Taxonomy" id="2897682"/>
    <lineage>
        <taxon>Bacteria</taxon>
        <taxon>Bacillati</taxon>
        <taxon>Bacillota</taxon>
        <taxon>Bacilli</taxon>
        <taxon>Bacillales</taxon>
        <taxon>Paenibacillaceae</taxon>
        <taxon>Paenibacillus</taxon>
    </lineage>
</organism>
<reference evidence="1" key="1">
    <citation type="submission" date="2021-12" db="EMBL/GenBank/DDBJ databases">
        <authorList>
            <person name="Criscuolo A."/>
        </authorList>
    </citation>
    <scope>NUCLEOTIDE SEQUENCE</scope>
    <source>
        <strain evidence="1">CIP111894</strain>
    </source>
</reference>
<keyword evidence="2" id="KW-1185">Reference proteome</keyword>
<accession>A0ABM9B672</accession>
<protein>
    <recommendedName>
        <fullName evidence="3">Transposase</fullName>
    </recommendedName>
</protein>
<evidence type="ECO:0000313" key="1">
    <source>
        <dbReference type="EMBL" id="CAH1053988.1"/>
    </source>
</evidence>
<gene>
    <name evidence="1" type="ORF">PAECIP111894_00133</name>
</gene>
<sequence>MCEIVCFHQKSMNDLARLILICIKDIQFLRKEQFVNANVWLEFFLNNLMKYIINSIRGMELERLSKKHINPNGIIKYVFLYFYFYEKSSLFNT</sequence>